<gene>
    <name evidence="8" type="ORF">A4R26_01125</name>
</gene>
<dbReference type="SUPFAM" id="SSF49899">
    <property type="entry name" value="Concanavalin A-like lectins/glucanases"/>
    <property type="match status" value="1"/>
</dbReference>
<dbReference type="EMBL" id="LWBP01000001">
    <property type="protein sequence ID" value="OQP68669.1"/>
    <property type="molecule type" value="Genomic_DNA"/>
</dbReference>
<feature type="signal peptide" evidence="6">
    <location>
        <begin position="1"/>
        <end position="23"/>
    </location>
</feature>
<evidence type="ECO:0000256" key="1">
    <source>
        <dbReference type="ARBA" id="ARBA00006865"/>
    </source>
</evidence>
<keyword evidence="9" id="KW-1185">Reference proteome</keyword>
<evidence type="ECO:0000256" key="3">
    <source>
        <dbReference type="ARBA" id="ARBA00022801"/>
    </source>
</evidence>
<sequence>MKIVFQFLLLLVGSSICSGQTQANKKIKNRYNAFNPGQQWYDNRGELINAHGGGLLYSGNTYYWFGERRGQQGTNGVNVYSSQDLYNWKYEALALATDSNNAQSDIVPGCVMERPKVIYNARTRKYVMWFHLEMKGKGYSAARAGVAVSDKVTGPYKFIGSFRPNGNMSRDMTLFVDDDGSAWHMYSSRENYDLRIARLTDDYLQPTTEDKLLFSAHREAPALFKYNGKYYLITSGCTGWAPNKATIHTATSLTGPWTLMNHNPMAGSGADSTFGAQSTYIQPIAGKKDAFIFMADKWNPRDLRDSRYLWLPLHIRDEQPVVEYQHSWDLNLFAKSNPYEKEGYQLVWADEFNTAGRPDSGRWRYEAGFVRNEELQWYQPGNAVCKNGRLVIEARREEKANPNYTAGHKDWRRNRPSINYTSSCLLTEGKASWLYGRFELRARIDIRNGIWPAWWTLGVDKPWPGNGEIDIMEYYRGKLLANIACLGNNRRPEWFSNTFSIDSLGGAAWADQFHVWRMDWTKEYIALYVDGTLLNKVMLDVLANKDGSGFNPFKQPHYMLLNLAIGGQNGGDPAATTFPSLFEIDYVRVYQKK</sequence>
<keyword evidence="6" id="KW-0732">Signal</keyword>
<dbReference type="PANTHER" id="PTHR22925:SF3">
    <property type="entry name" value="GLYCOSYL HYDROLASE FAMILY PROTEIN 43"/>
    <property type="match status" value="1"/>
</dbReference>
<dbReference type="PANTHER" id="PTHR22925">
    <property type="entry name" value="GLYCOSYL HYDROLASE 43 FAMILY MEMBER"/>
    <property type="match status" value="1"/>
</dbReference>
<evidence type="ECO:0000256" key="4">
    <source>
        <dbReference type="ARBA" id="ARBA00023295"/>
    </source>
</evidence>
<protein>
    <recommendedName>
        <fullName evidence="7">GH16 domain-containing protein</fullName>
    </recommendedName>
</protein>
<feature type="chain" id="PRO_5012280368" description="GH16 domain-containing protein" evidence="6">
    <location>
        <begin position="24"/>
        <end position="593"/>
    </location>
</feature>
<dbReference type="GO" id="GO:0004553">
    <property type="term" value="F:hydrolase activity, hydrolyzing O-glycosyl compounds"/>
    <property type="evidence" value="ECO:0007669"/>
    <property type="project" value="InterPro"/>
</dbReference>
<dbReference type="SUPFAM" id="SSF75005">
    <property type="entry name" value="Arabinanase/levansucrase/invertase"/>
    <property type="match status" value="1"/>
</dbReference>
<evidence type="ECO:0000256" key="2">
    <source>
        <dbReference type="ARBA" id="ARBA00009865"/>
    </source>
</evidence>
<dbReference type="CDD" id="cd18825">
    <property type="entry name" value="GH43_CtGH43-like"/>
    <property type="match status" value="1"/>
</dbReference>
<reference evidence="9" key="1">
    <citation type="submission" date="2016-04" db="EMBL/GenBank/DDBJ databases">
        <authorList>
            <person name="Chen L."/>
            <person name="Zhuang W."/>
            <person name="Wang G."/>
        </authorList>
    </citation>
    <scope>NUCLEOTIDE SEQUENCE [LARGE SCALE GENOMIC DNA]</scope>
    <source>
        <strain evidence="9">208</strain>
    </source>
</reference>
<dbReference type="InterPro" id="IPR023296">
    <property type="entry name" value="Glyco_hydro_beta-prop_sf"/>
</dbReference>
<evidence type="ECO:0000256" key="6">
    <source>
        <dbReference type="SAM" id="SignalP"/>
    </source>
</evidence>
<organism evidence="8 9">
    <name type="scientific">Niastella populi</name>
    <dbReference type="NCBI Taxonomy" id="550983"/>
    <lineage>
        <taxon>Bacteria</taxon>
        <taxon>Pseudomonadati</taxon>
        <taxon>Bacteroidota</taxon>
        <taxon>Chitinophagia</taxon>
        <taxon>Chitinophagales</taxon>
        <taxon>Chitinophagaceae</taxon>
        <taxon>Niastella</taxon>
    </lineage>
</organism>
<dbReference type="PROSITE" id="PS51762">
    <property type="entry name" value="GH16_2"/>
    <property type="match status" value="1"/>
</dbReference>
<dbReference type="Pfam" id="PF00722">
    <property type="entry name" value="Glyco_hydro_16"/>
    <property type="match status" value="1"/>
</dbReference>
<feature type="domain" description="GH16" evidence="7">
    <location>
        <begin position="332"/>
        <end position="593"/>
    </location>
</feature>
<dbReference type="GO" id="GO:0005975">
    <property type="term" value="P:carbohydrate metabolic process"/>
    <property type="evidence" value="ECO:0007669"/>
    <property type="project" value="InterPro"/>
</dbReference>
<comment type="similarity">
    <text evidence="2 5">Belongs to the glycosyl hydrolase 43 family.</text>
</comment>
<evidence type="ECO:0000256" key="5">
    <source>
        <dbReference type="RuleBase" id="RU361187"/>
    </source>
</evidence>
<comment type="caution">
    <text evidence="8">The sequence shown here is derived from an EMBL/GenBank/DDBJ whole genome shotgun (WGS) entry which is preliminary data.</text>
</comment>
<name>A0A1V9GDB3_9BACT</name>
<dbReference type="AlphaFoldDB" id="A0A1V9GDB3"/>
<accession>A0A1V9GDB3</accession>
<dbReference type="Gene3D" id="2.115.10.20">
    <property type="entry name" value="Glycosyl hydrolase domain, family 43"/>
    <property type="match status" value="1"/>
</dbReference>
<dbReference type="InterPro" id="IPR013320">
    <property type="entry name" value="ConA-like_dom_sf"/>
</dbReference>
<comment type="similarity">
    <text evidence="1">Belongs to the glycosyl hydrolase 16 family.</text>
</comment>
<dbReference type="InterPro" id="IPR000757">
    <property type="entry name" value="Beta-glucanase-like"/>
</dbReference>
<keyword evidence="4 5" id="KW-0326">Glycosidase</keyword>
<keyword evidence="3 5" id="KW-0378">Hydrolase</keyword>
<evidence type="ECO:0000313" key="8">
    <source>
        <dbReference type="EMBL" id="OQP68669.1"/>
    </source>
</evidence>
<proteinExistence type="inferred from homology"/>
<dbReference type="CDD" id="cd08023">
    <property type="entry name" value="GH16_laminarinase_like"/>
    <property type="match status" value="1"/>
</dbReference>
<dbReference type="STRING" id="550983.A4R26_01125"/>
<evidence type="ECO:0000313" key="9">
    <source>
        <dbReference type="Proteomes" id="UP000192276"/>
    </source>
</evidence>
<dbReference type="Gene3D" id="2.60.120.200">
    <property type="match status" value="1"/>
</dbReference>
<dbReference type="Proteomes" id="UP000192276">
    <property type="component" value="Unassembled WGS sequence"/>
</dbReference>
<dbReference type="InterPro" id="IPR006710">
    <property type="entry name" value="Glyco_hydro_43"/>
</dbReference>
<dbReference type="Pfam" id="PF04616">
    <property type="entry name" value="Glyco_hydro_43"/>
    <property type="match status" value="1"/>
</dbReference>
<evidence type="ECO:0000259" key="7">
    <source>
        <dbReference type="PROSITE" id="PS51762"/>
    </source>
</evidence>